<keyword evidence="2" id="KW-1185">Reference proteome</keyword>
<evidence type="ECO:0000313" key="2">
    <source>
        <dbReference type="Proteomes" id="UP001055072"/>
    </source>
</evidence>
<name>A0ACB8UJE5_9APHY</name>
<gene>
    <name evidence="1" type="ORF">BDY19DRAFT_1044274</name>
</gene>
<organism evidence="1 2">
    <name type="scientific">Irpex rosettiformis</name>
    <dbReference type="NCBI Taxonomy" id="378272"/>
    <lineage>
        <taxon>Eukaryota</taxon>
        <taxon>Fungi</taxon>
        <taxon>Dikarya</taxon>
        <taxon>Basidiomycota</taxon>
        <taxon>Agaricomycotina</taxon>
        <taxon>Agaricomycetes</taxon>
        <taxon>Polyporales</taxon>
        <taxon>Irpicaceae</taxon>
        <taxon>Irpex</taxon>
    </lineage>
</organism>
<protein>
    <submittedName>
        <fullName evidence="1">Uncharacterized protein</fullName>
    </submittedName>
</protein>
<evidence type="ECO:0000313" key="1">
    <source>
        <dbReference type="EMBL" id="KAI0094441.1"/>
    </source>
</evidence>
<sequence length="321" mass="34611">MLSRTSLVASRASSRSVAKTLVRANSTTSGSTEAETAPAANTTAPKPSIPRAAAFADLLALNKARFLAKGNSRRPFKAPGVGLASLGDDQFDGGGRVARTVGPRQTGQQRGDREKFSPAKSHQQITTAGVKLQQPRPPRDNRQNQENRDGNRRQPREQRNRSRERRSVEGAQTSDGGQQQPAREVASDESSEQKLEAVAYSSTPLRPRTRPIARRTDSAALAKLFDINLTSSTEIIRRSSQFTLIGTPTILEEQGGDYSRYLEESLAATIARSPTLGPVDYARLTLAKRPDVPLEDRSQAVKIMSTVVAAGNVGAQAAVRA</sequence>
<accession>A0ACB8UJE5</accession>
<dbReference type="EMBL" id="MU274900">
    <property type="protein sequence ID" value="KAI0094441.1"/>
    <property type="molecule type" value="Genomic_DNA"/>
</dbReference>
<proteinExistence type="predicted"/>
<comment type="caution">
    <text evidence="1">The sequence shown here is derived from an EMBL/GenBank/DDBJ whole genome shotgun (WGS) entry which is preliminary data.</text>
</comment>
<dbReference type="Proteomes" id="UP001055072">
    <property type="component" value="Unassembled WGS sequence"/>
</dbReference>
<reference evidence="1" key="1">
    <citation type="journal article" date="2021" name="Environ. Microbiol.">
        <title>Gene family expansions and transcriptome signatures uncover fungal adaptations to wood decay.</title>
        <authorList>
            <person name="Hage H."/>
            <person name="Miyauchi S."/>
            <person name="Viragh M."/>
            <person name="Drula E."/>
            <person name="Min B."/>
            <person name="Chaduli D."/>
            <person name="Navarro D."/>
            <person name="Favel A."/>
            <person name="Norest M."/>
            <person name="Lesage-Meessen L."/>
            <person name="Balint B."/>
            <person name="Merenyi Z."/>
            <person name="de Eugenio L."/>
            <person name="Morin E."/>
            <person name="Martinez A.T."/>
            <person name="Baldrian P."/>
            <person name="Stursova M."/>
            <person name="Martinez M.J."/>
            <person name="Novotny C."/>
            <person name="Magnuson J.K."/>
            <person name="Spatafora J.W."/>
            <person name="Maurice S."/>
            <person name="Pangilinan J."/>
            <person name="Andreopoulos W."/>
            <person name="LaButti K."/>
            <person name="Hundley H."/>
            <person name="Na H."/>
            <person name="Kuo A."/>
            <person name="Barry K."/>
            <person name="Lipzen A."/>
            <person name="Henrissat B."/>
            <person name="Riley R."/>
            <person name="Ahrendt S."/>
            <person name="Nagy L.G."/>
            <person name="Grigoriev I.V."/>
            <person name="Martin F."/>
            <person name="Rosso M.N."/>
        </authorList>
    </citation>
    <scope>NUCLEOTIDE SEQUENCE</scope>
    <source>
        <strain evidence="1">CBS 384.51</strain>
    </source>
</reference>